<evidence type="ECO:0000313" key="1">
    <source>
        <dbReference type="EMBL" id="OHS98141.1"/>
    </source>
</evidence>
<dbReference type="EMBL" id="MLAK01001072">
    <property type="protein sequence ID" value="OHS98141.1"/>
    <property type="molecule type" value="Genomic_DNA"/>
</dbReference>
<accession>A0A1J4JKQ3</accession>
<dbReference type="Proteomes" id="UP000179807">
    <property type="component" value="Unassembled WGS sequence"/>
</dbReference>
<comment type="caution">
    <text evidence="1">The sequence shown here is derived from an EMBL/GenBank/DDBJ whole genome shotgun (WGS) entry which is preliminary data.</text>
</comment>
<dbReference type="RefSeq" id="XP_068351278.1">
    <property type="nucleotide sequence ID" value="XM_068510271.1"/>
</dbReference>
<organism evidence="1 2">
    <name type="scientific">Tritrichomonas foetus</name>
    <dbReference type="NCBI Taxonomy" id="1144522"/>
    <lineage>
        <taxon>Eukaryota</taxon>
        <taxon>Metamonada</taxon>
        <taxon>Parabasalia</taxon>
        <taxon>Tritrichomonadida</taxon>
        <taxon>Tritrichomonadidae</taxon>
        <taxon>Tritrichomonas</taxon>
    </lineage>
</organism>
<keyword evidence="2" id="KW-1185">Reference proteome</keyword>
<proteinExistence type="predicted"/>
<reference evidence="1" key="1">
    <citation type="submission" date="2016-10" db="EMBL/GenBank/DDBJ databases">
        <authorList>
            <person name="Benchimol M."/>
            <person name="Almeida L.G."/>
            <person name="Vasconcelos A.T."/>
            <person name="Perreira-Neves A."/>
            <person name="Rosa I.A."/>
            <person name="Tasca T."/>
            <person name="Bogo M.R."/>
            <person name="de Souza W."/>
        </authorList>
    </citation>
    <scope>NUCLEOTIDE SEQUENCE [LARGE SCALE GENOMIC DNA]</scope>
    <source>
        <strain evidence="1">K</strain>
    </source>
</reference>
<protein>
    <recommendedName>
        <fullName evidence="3">VPS9 domain-containing protein</fullName>
    </recommendedName>
</protein>
<gene>
    <name evidence="1" type="ORF">TRFO_35468</name>
</gene>
<evidence type="ECO:0000313" key="2">
    <source>
        <dbReference type="Proteomes" id="UP000179807"/>
    </source>
</evidence>
<name>A0A1J4JKQ3_9EUKA</name>
<dbReference type="AlphaFoldDB" id="A0A1J4JKQ3"/>
<sequence>MVCNTSELFLLWKWLLKNPDLIPFFQIDSPDDSINEIQECKAHLEISINTLIEIKETISNHLMPIEPIFPHNFKHMPSASTFLAHTHFFVQHELYQCKHLMILKSISICHDIIKILQSTIDNFDILNFNQIITINKFKLLHFLIQDSDDLIRFMEYDSYLVNIISNQDLILLKSDDIQSLKLKQIVFSMKPMLDRHIIYLPINPLQETFEQFFFHPNFLFRKEVLTLINDFDPKHFMELSFSLMQDIIKTFKISDTMDIAIVSLIYYRSLFDEVYQKYPEVYNVYSYSKINKYRDKITIKMTGASTKFLPKNSFKNLQSISPNDSMNKIVHNNGKFLNNNETASLNNHVGVSANSYNMKDIKNCSDVNFASMNDNEESNEFESADGNNYDYDHDYDNVSVLEIVNGNQYLTKAKNELTDILFLNSPLDILHGIHLSLVQIRMYVHTFEKNEDPNGFAQSFDTIFGLFLLAVIACEIPIPENIFEFLINFAPNNRLSGPLLYARATIVAAKVHLTQIVKNFEESE</sequence>
<evidence type="ECO:0008006" key="3">
    <source>
        <dbReference type="Google" id="ProtNLM"/>
    </source>
</evidence>
<dbReference type="VEuPathDB" id="TrichDB:TRFO_35468"/>
<dbReference type="GeneID" id="94844975"/>